<dbReference type="Gene3D" id="1.25.40.10">
    <property type="entry name" value="Tetratricopeptide repeat domain"/>
    <property type="match status" value="1"/>
</dbReference>
<proteinExistence type="predicted"/>
<sequence length="500" mass="56290">MPHIYGQNSNTITQKDHRLDKHYKPTSLEEAHAICLLKAKNGDAKAMYDAGVHYRFGMGTAIDLTRAFEFILRAADNGNQDALYMLGEMYKDGIGIKQDYTTAFAIFSKKALRSDYRANATLAYMLYKGLGCKQNYAAAYNLFVTEAENGNTSCMYYVGLCLKNGYGTTQNIKEANKWLKKSADKGDKQSISELAEKEPENKWPATHYDKNSFIKSYNKYQTIEHRLNLDSLDSIDGNYSGILYKYDWSGNYVIEQNAVKLNLAHTEAGLQGTLQEDGETFALKATIGADGLRFTNSIYRKIDRYSGGKPEEWEITGAQLQRIQERDSIYIVGNISMYSNDRREPSKPYLLKITYAIPKDTSKQVVDTGKLAKQPQITPTQANFTKRPTEKVARYTVQGDSVEIRLFDDGVIDGDEVSIIYNNEKIASKVALKASPYIIKIPIIKGQINRFTIFADNLGKIPPATAFLRIVYDKKEAALYISSDFSKSDSIEFVSSSDHL</sequence>
<dbReference type="Pfam" id="PF08238">
    <property type="entry name" value="Sel1"/>
    <property type="match status" value="4"/>
</dbReference>
<dbReference type="SMART" id="SM00671">
    <property type="entry name" value="SEL1"/>
    <property type="match status" value="4"/>
</dbReference>
<dbReference type="PANTHER" id="PTHR11102:SF147">
    <property type="entry name" value="SEL1L ADAPTOR SUBUNIT OF ERAD E3 UBIQUITIN LIGASE"/>
    <property type="match status" value="1"/>
</dbReference>
<protein>
    <submittedName>
        <fullName evidence="1">Tetratricopeptide repeat protein</fullName>
    </submittedName>
</protein>
<comment type="caution">
    <text evidence="1">The sequence shown here is derived from an EMBL/GenBank/DDBJ whole genome shotgun (WGS) entry which is preliminary data.</text>
</comment>
<gene>
    <name evidence="1" type="ORF">ACFOW1_06925</name>
</gene>
<dbReference type="InterPro" id="IPR011990">
    <property type="entry name" value="TPR-like_helical_dom_sf"/>
</dbReference>
<dbReference type="PANTHER" id="PTHR11102">
    <property type="entry name" value="SEL-1-LIKE PROTEIN"/>
    <property type="match status" value="1"/>
</dbReference>
<name>A0ABV8PWH3_9BACT</name>
<dbReference type="InterPro" id="IPR050767">
    <property type="entry name" value="Sel1_AlgK"/>
</dbReference>
<dbReference type="InterPro" id="IPR006597">
    <property type="entry name" value="Sel1-like"/>
</dbReference>
<keyword evidence="2" id="KW-1185">Reference proteome</keyword>
<evidence type="ECO:0000313" key="2">
    <source>
        <dbReference type="Proteomes" id="UP001595906"/>
    </source>
</evidence>
<dbReference type="EMBL" id="JBHSDC010000012">
    <property type="protein sequence ID" value="MFC4231615.1"/>
    <property type="molecule type" value="Genomic_DNA"/>
</dbReference>
<accession>A0ABV8PWH3</accession>
<dbReference type="SUPFAM" id="SSF81901">
    <property type="entry name" value="HCP-like"/>
    <property type="match status" value="1"/>
</dbReference>
<evidence type="ECO:0000313" key="1">
    <source>
        <dbReference type="EMBL" id="MFC4231615.1"/>
    </source>
</evidence>
<dbReference type="RefSeq" id="WP_379013158.1">
    <property type="nucleotide sequence ID" value="NZ_JBHSDC010000012.1"/>
</dbReference>
<organism evidence="1 2">
    <name type="scientific">Parasediminibacterium paludis</name>
    <dbReference type="NCBI Taxonomy" id="908966"/>
    <lineage>
        <taxon>Bacteria</taxon>
        <taxon>Pseudomonadati</taxon>
        <taxon>Bacteroidota</taxon>
        <taxon>Chitinophagia</taxon>
        <taxon>Chitinophagales</taxon>
        <taxon>Chitinophagaceae</taxon>
        <taxon>Parasediminibacterium</taxon>
    </lineage>
</organism>
<dbReference type="Proteomes" id="UP001595906">
    <property type="component" value="Unassembled WGS sequence"/>
</dbReference>
<reference evidence="2" key="1">
    <citation type="journal article" date="2019" name="Int. J. Syst. Evol. Microbiol.">
        <title>The Global Catalogue of Microorganisms (GCM) 10K type strain sequencing project: providing services to taxonomists for standard genome sequencing and annotation.</title>
        <authorList>
            <consortium name="The Broad Institute Genomics Platform"/>
            <consortium name="The Broad Institute Genome Sequencing Center for Infectious Disease"/>
            <person name="Wu L."/>
            <person name="Ma J."/>
        </authorList>
    </citation>
    <scope>NUCLEOTIDE SEQUENCE [LARGE SCALE GENOMIC DNA]</scope>
    <source>
        <strain evidence="2">CECT 8010</strain>
    </source>
</reference>